<dbReference type="eggNOG" id="ENOG5032429">
    <property type="taxonomic scope" value="Bacteria"/>
</dbReference>
<evidence type="ECO:0000313" key="1">
    <source>
        <dbReference type="EMBL" id="EFG03743.2"/>
    </source>
</evidence>
<dbReference type="Proteomes" id="UP000002357">
    <property type="component" value="Plasmid pSCL4"/>
</dbReference>
<reference evidence="1 2" key="1">
    <citation type="journal article" date="2010" name="Genome Biol. Evol.">
        <title>The sequence of a 1.8-mb bacterial linear plasmid reveals a rich evolutionary reservoir of secondary metabolic pathways.</title>
        <authorList>
            <person name="Medema M.H."/>
            <person name="Trefzer A."/>
            <person name="Kovalchuk A."/>
            <person name="van den Berg M."/>
            <person name="Mueller U."/>
            <person name="Heijne W."/>
            <person name="Wu L."/>
            <person name="Alam M.T."/>
            <person name="Ronning C.M."/>
            <person name="Nierman W.C."/>
            <person name="Bovenberg R.A.L."/>
            <person name="Breitling R."/>
            <person name="Takano E."/>
        </authorList>
    </citation>
    <scope>NUCLEOTIDE SEQUENCE [LARGE SCALE GENOMIC DNA]</scope>
    <source>
        <strain evidence="2">ATCC 27064 / DSM 738 / JCM 4710 / NBRC 13307 / NCIMB 12785 / NRRL 3585 / VKM Ac-602</strain>
        <plasmid evidence="1">pSCL4</plasmid>
    </source>
</reference>
<evidence type="ECO:0008006" key="3">
    <source>
        <dbReference type="Google" id="ProtNLM"/>
    </source>
</evidence>
<gene>
    <name evidence="1" type="ORF">SCLAV_p0252</name>
</gene>
<keyword evidence="1" id="KW-0614">Plasmid</keyword>
<protein>
    <recommendedName>
        <fullName evidence="3">Carbohydrate ABC transporter</fullName>
    </recommendedName>
</protein>
<name>B5GUN8_STRCL</name>
<organism evidence="1 2">
    <name type="scientific">Streptomyces clavuligerus</name>
    <dbReference type="NCBI Taxonomy" id="1901"/>
    <lineage>
        <taxon>Bacteria</taxon>
        <taxon>Bacillati</taxon>
        <taxon>Actinomycetota</taxon>
        <taxon>Actinomycetes</taxon>
        <taxon>Kitasatosporales</taxon>
        <taxon>Streptomycetaceae</taxon>
        <taxon>Streptomyces</taxon>
    </lineage>
</organism>
<keyword evidence="2" id="KW-1185">Reference proteome</keyword>
<geneLocation type="plasmid" evidence="1 2">
    <name>pSCL4</name>
</geneLocation>
<sequence length="79" mass="9415">MTGRPLLKSELRTQRSREYLMNQQQDFINRHGEDLGAFYFLLMLLQTHGKKAHRRGDVQTLRLLAHELHATYLKHTQQQ</sequence>
<dbReference type="AlphaFoldDB" id="B5GUN8"/>
<proteinExistence type="predicted"/>
<evidence type="ECO:0000313" key="2">
    <source>
        <dbReference type="Proteomes" id="UP000002357"/>
    </source>
</evidence>
<dbReference type="EMBL" id="CM000914">
    <property type="protein sequence ID" value="EFG03743.2"/>
    <property type="molecule type" value="Genomic_DNA"/>
</dbReference>
<dbReference type="OrthoDB" id="4241837at2"/>
<accession>B5GUN8</accession>